<name>A0A645D5A0_9ZZZZ</name>
<protein>
    <submittedName>
        <fullName evidence="1">Uncharacterized protein</fullName>
    </submittedName>
</protein>
<dbReference type="AlphaFoldDB" id="A0A645D5A0"/>
<organism evidence="1">
    <name type="scientific">bioreactor metagenome</name>
    <dbReference type="NCBI Taxonomy" id="1076179"/>
    <lineage>
        <taxon>unclassified sequences</taxon>
        <taxon>metagenomes</taxon>
        <taxon>ecological metagenomes</taxon>
    </lineage>
</organism>
<gene>
    <name evidence="1" type="ORF">SDC9_131329</name>
</gene>
<evidence type="ECO:0000313" key="1">
    <source>
        <dbReference type="EMBL" id="MPM84258.1"/>
    </source>
</evidence>
<reference evidence="1" key="1">
    <citation type="submission" date="2019-08" db="EMBL/GenBank/DDBJ databases">
        <authorList>
            <person name="Kucharzyk K."/>
            <person name="Murdoch R.W."/>
            <person name="Higgins S."/>
            <person name="Loffler F."/>
        </authorList>
    </citation>
    <scope>NUCLEOTIDE SEQUENCE</scope>
</reference>
<proteinExistence type="predicted"/>
<sequence>MLQRFFCGGENNFEQLYRVFGRRNGRRLGAHTGHGQHGALGGLHHRFVRGGNAHFKRLRNISRVGLFFAHERF</sequence>
<accession>A0A645D5A0</accession>
<dbReference type="EMBL" id="VSSQ01032853">
    <property type="protein sequence ID" value="MPM84258.1"/>
    <property type="molecule type" value="Genomic_DNA"/>
</dbReference>
<comment type="caution">
    <text evidence="1">The sequence shown here is derived from an EMBL/GenBank/DDBJ whole genome shotgun (WGS) entry which is preliminary data.</text>
</comment>